<protein>
    <recommendedName>
        <fullName evidence="3">Ferredoxin</fullName>
    </recommendedName>
</protein>
<evidence type="ECO:0000313" key="2">
    <source>
        <dbReference type="Proteomes" id="UP001597413"/>
    </source>
</evidence>
<reference evidence="2" key="1">
    <citation type="journal article" date="2019" name="Int. J. Syst. Evol. Microbiol.">
        <title>The Global Catalogue of Microorganisms (GCM) 10K type strain sequencing project: providing services to taxonomists for standard genome sequencing and annotation.</title>
        <authorList>
            <consortium name="The Broad Institute Genomics Platform"/>
            <consortium name="The Broad Institute Genome Sequencing Center for Infectious Disease"/>
            <person name="Wu L."/>
            <person name="Ma J."/>
        </authorList>
    </citation>
    <scope>NUCLEOTIDE SEQUENCE [LARGE SCALE GENOMIC DNA]</scope>
    <source>
        <strain evidence="2">CCUG 55131</strain>
    </source>
</reference>
<comment type="caution">
    <text evidence="1">The sequence shown here is derived from an EMBL/GenBank/DDBJ whole genome shotgun (WGS) entry which is preliminary data.</text>
</comment>
<sequence>MMADGAPHRCAPPQPQRLVEARPCALCGGPCAPGLAFLRHLARALDAVAASGALPEDFEISGKAELRCADRLCPVIWHAGQSFCRVESAETPAVPVVLETRAQALN</sequence>
<proteinExistence type="predicted"/>
<gene>
    <name evidence="1" type="ORF">ACFSM0_06765</name>
</gene>
<keyword evidence="2" id="KW-1185">Reference proteome</keyword>
<accession>A0ABW5A8A8</accession>
<dbReference type="Proteomes" id="UP001597413">
    <property type="component" value="Unassembled WGS sequence"/>
</dbReference>
<dbReference type="EMBL" id="JBHUIX010000005">
    <property type="protein sequence ID" value="MFD2173784.1"/>
    <property type="molecule type" value="Genomic_DNA"/>
</dbReference>
<evidence type="ECO:0000313" key="1">
    <source>
        <dbReference type="EMBL" id="MFD2173784.1"/>
    </source>
</evidence>
<evidence type="ECO:0008006" key="3">
    <source>
        <dbReference type="Google" id="ProtNLM"/>
    </source>
</evidence>
<organism evidence="1 2">
    <name type="scientific">Rhodobacter lacus</name>
    <dbReference type="NCBI Taxonomy" id="1641972"/>
    <lineage>
        <taxon>Bacteria</taxon>
        <taxon>Pseudomonadati</taxon>
        <taxon>Pseudomonadota</taxon>
        <taxon>Alphaproteobacteria</taxon>
        <taxon>Rhodobacterales</taxon>
        <taxon>Rhodobacter group</taxon>
        <taxon>Rhodobacter</taxon>
    </lineage>
</organism>
<name>A0ABW5A8A8_9RHOB</name>